<feature type="domain" description="DNA polymerase alpha subunit B OB" evidence="9">
    <location>
        <begin position="217"/>
        <end position="324"/>
    </location>
</feature>
<comment type="similarity">
    <text evidence="2 6">Belongs to the DNA polymerase alpha subunit B family.</text>
</comment>
<evidence type="ECO:0000313" key="10">
    <source>
        <dbReference type="EMBL" id="KAF1989921.1"/>
    </source>
</evidence>
<name>A0A6G1H9N6_9PEZI</name>
<dbReference type="Pfam" id="PF22062">
    <property type="entry name" value="OB_DPOA2"/>
    <property type="match status" value="1"/>
</dbReference>
<organism evidence="10 11">
    <name type="scientific">Aulographum hederae CBS 113979</name>
    <dbReference type="NCBI Taxonomy" id="1176131"/>
    <lineage>
        <taxon>Eukaryota</taxon>
        <taxon>Fungi</taxon>
        <taxon>Dikarya</taxon>
        <taxon>Ascomycota</taxon>
        <taxon>Pezizomycotina</taxon>
        <taxon>Dothideomycetes</taxon>
        <taxon>Pleosporomycetidae</taxon>
        <taxon>Aulographales</taxon>
        <taxon>Aulographaceae</taxon>
    </lineage>
</organism>
<evidence type="ECO:0000256" key="3">
    <source>
        <dbReference type="ARBA" id="ARBA00018596"/>
    </source>
</evidence>
<reference evidence="10" key="1">
    <citation type="journal article" date="2020" name="Stud. Mycol.">
        <title>101 Dothideomycetes genomes: a test case for predicting lifestyles and emergence of pathogens.</title>
        <authorList>
            <person name="Haridas S."/>
            <person name="Albert R."/>
            <person name="Binder M."/>
            <person name="Bloem J."/>
            <person name="Labutti K."/>
            <person name="Salamov A."/>
            <person name="Andreopoulos B."/>
            <person name="Baker S."/>
            <person name="Barry K."/>
            <person name="Bills G."/>
            <person name="Bluhm B."/>
            <person name="Cannon C."/>
            <person name="Castanera R."/>
            <person name="Culley D."/>
            <person name="Daum C."/>
            <person name="Ezra D."/>
            <person name="Gonzalez J."/>
            <person name="Henrissat B."/>
            <person name="Kuo A."/>
            <person name="Liang C."/>
            <person name="Lipzen A."/>
            <person name="Lutzoni F."/>
            <person name="Magnuson J."/>
            <person name="Mondo S."/>
            <person name="Nolan M."/>
            <person name="Ohm R."/>
            <person name="Pangilinan J."/>
            <person name="Park H.-J."/>
            <person name="Ramirez L."/>
            <person name="Alfaro M."/>
            <person name="Sun H."/>
            <person name="Tritt A."/>
            <person name="Yoshinaga Y."/>
            <person name="Zwiers L.-H."/>
            <person name="Turgeon B."/>
            <person name="Goodwin S."/>
            <person name="Spatafora J."/>
            <person name="Crous P."/>
            <person name="Grigoriev I."/>
        </authorList>
    </citation>
    <scope>NUCLEOTIDE SEQUENCE</scope>
    <source>
        <strain evidence="10">CBS 113979</strain>
    </source>
</reference>
<dbReference type="InterPro" id="IPR016722">
    <property type="entry name" value="DNA_pol_alpha_bsu"/>
</dbReference>
<dbReference type="PIRSF" id="PIRSF018300">
    <property type="entry name" value="DNA_pol_alph_2"/>
    <property type="match status" value="1"/>
</dbReference>
<gene>
    <name evidence="10" type="ORF">K402DRAFT_370775</name>
</gene>
<dbReference type="InterPro" id="IPR007185">
    <property type="entry name" value="DNA_pol_a/d/e_bsu"/>
</dbReference>
<comment type="subcellular location">
    <subcellularLocation>
        <location evidence="1 6">Nucleus</location>
    </subcellularLocation>
</comment>
<dbReference type="GO" id="GO:0006270">
    <property type="term" value="P:DNA replication initiation"/>
    <property type="evidence" value="ECO:0007669"/>
    <property type="project" value="TreeGrafter"/>
</dbReference>
<dbReference type="GO" id="GO:0005658">
    <property type="term" value="C:alpha DNA polymerase:primase complex"/>
    <property type="evidence" value="ECO:0007669"/>
    <property type="project" value="TreeGrafter"/>
</dbReference>
<evidence type="ECO:0000256" key="1">
    <source>
        <dbReference type="ARBA" id="ARBA00004123"/>
    </source>
</evidence>
<dbReference type="AlphaFoldDB" id="A0A6G1H9N6"/>
<keyword evidence="4 6" id="KW-0235">DNA replication</keyword>
<feature type="domain" description="DNA polymerase alpha/delta/epsilon subunit B" evidence="8">
    <location>
        <begin position="369"/>
        <end position="626"/>
    </location>
</feature>
<dbReference type="PANTHER" id="PTHR23061">
    <property type="entry name" value="DNA POLYMERASE 2 ALPHA 70 KDA SUBUNIT"/>
    <property type="match status" value="1"/>
</dbReference>
<sequence>MEDTTEELTELFSATVLAPEVLNELQSIQRLHSISAQELFYKWESYSLRMGSEETKLDYKTVRDFKKDLNEALERDVRRKAADAKTERRVGATPRGIGGAGNVLGILDGIVPNTPRVVGTGSGMKRKVNFETPGAKVGKSRGMSSPSDLKTPGDATTATTSFEDRPDPGLIQYTINDQIPLPESTTAPSEPRIKLKANTELAKFAYKTQSMKLSSSSEVLDDRINEFLLLLQDQHGFEDGAFGNAARRSTNEIIAVGRIACDSNEGKLNTNSIVLEMSRKWGSGHRVPLNLDGVPSYQFFPGKIVALRGINASGDFFTVSEILSIPLLPPAATNASDIDAFNARVQVASSASDEDETTDSASSTPPLNIILASGPYTPDTTLDFSPFTALLSTASATHADTLILTGPFLDIEHPLLRTGDFDLPSNLPFPISPDKATLTDLFKAHFSLPLAKLCNALPTISVILIPTPRDAIAKHVAWPQDRLPKKELMLPKQVQCVTDPITLSLNEIVAGISGLDVFEQIKASEISAGTARQDGLLVRACKSVIEQRHFFPVFPPVETFSSPAAGGLKMKVEAEDGGDVDGDEEMLDVLSRPMGPMLDLTYLKLGEWLNVRPDLLVSPSVLPPFARVVENVLTINPGTLSKRRGPGTYARMTVLPVAVSEEERDIDALVPHKLWERTRVDIVKI</sequence>
<dbReference type="InterPro" id="IPR054300">
    <property type="entry name" value="OB_DPOA2"/>
</dbReference>
<comment type="function">
    <text evidence="6">Accessory subunit of the DNA polymerase alpha complex (also known as the alpha DNA polymerase-primase complex) which plays an essential role in the initiation of DNA synthesis.</text>
</comment>
<evidence type="ECO:0000256" key="2">
    <source>
        <dbReference type="ARBA" id="ARBA00007299"/>
    </source>
</evidence>
<keyword evidence="11" id="KW-1185">Reference proteome</keyword>
<evidence type="ECO:0000259" key="8">
    <source>
        <dbReference type="Pfam" id="PF04042"/>
    </source>
</evidence>
<evidence type="ECO:0000256" key="5">
    <source>
        <dbReference type="ARBA" id="ARBA00023242"/>
    </source>
</evidence>
<dbReference type="PANTHER" id="PTHR23061:SF12">
    <property type="entry name" value="DNA POLYMERASE ALPHA SUBUNIT B"/>
    <property type="match status" value="1"/>
</dbReference>
<dbReference type="EMBL" id="ML977143">
    <property type="protein sequence ID" value="KAF1989921.1"/>
    <property type="molecule type" value="Genomic_DNA"/>
</dbReference>
<dbReference type="Gene3D" id="3.60.21.60">
    <property type="match status" value="2"/>
</dbReference>
<keyword evidence="5 6" id="KW-0539">Nucleus</keyword>
<accession>A0A6G1H9N6</accession>
<feature type="compositionally biased region" description="Polar residues" evidence="7">
    <location>
        <begin position="142"/>
        <end position="161"/>
    </location>
</feature>
<evidence type="ECO:0000259" key="9">
    <source>
        <dbReference type="Pfam" id="PF22062"/>
    </source>
</evidence>
<feature type="region of interest" description="Disordered" evidence="7">
    <location>
        <begin position="134"/>
        <end position="169"/>
    </location>
</feature>
<evidence type="ECO:0000313" key="11">
    <source>
        <dbReference type="Proteomes" id="UP000800041"/>
    </source>
</evidence>
<dbReference type="GO" id="GO:0003677">
    <property type="term" value="F:DNA binding"/>
    <property type="evidence" value="ECO:0007669"/>
    <property type="project" value="InterPro"/>
</dbReference>
<dbReference type="OrthoDB" id="336885at2759"/>
<dbReference type="Pfam" id="PF04042">
    <property type="entry name" value="DNA_pol_E_B"/>
    <property type="match status" value="1"/>
</dbReference>
<evidence type="ECO:0000256" key="6">
    <source>
        <dbReference type="PIRNR" id="PIRNR018300"/>
    </source>
</evidence>
<evidence type="ECO:0000256" key="7">
    <source>
        <dbReference type="SAM" id="MobiDB-lite"/>
    </source>
</evidence>
<dbReference type="Proteomes" id="UP000800041">
    <property type="component" value="Unassembled WGS sequence"/>
</dbReference>
<protein>
    <recommendedName>
        <fullName evidence="3 6">DNA polymerase alpha subunit B</fullName>
    </recommendedName>
</protein>
<proteinExistence type="inferred from homology"/>
<evidence type="ECO:0000256" key="4">
    <source>
        <dbReference type="ARBA" id="ARBA00022705"/>
    </source>
</evidence>